<reference evidence="1 2" key="1">
    <citation type="submission" date="2019-03" db="EMBL/GenBank/DDBJ databases">
        <title>Genomic Encyclopedia of Type Strains, Phase IV (KMG-IV): sequencing the most valuable type-strain genomes for metagenomic binning, comparative biology and taxonomic classification.</title>
        <authorList>
            <person name="Goeker M."/>
        </authorList>
    </citation>
    <scope>NUCLEOTIDE SEQUENCE [LARGE SCALE GENOMIC DNA]</scope>
    <source>
        <strain evidence="1 2">DSM 203</strain>
    </source>
</reference>
<proteinExistence type="predicted"/>
<protein>
    <submittedName>
        <fullName evidence="1">CRISPR system Cascade subunit CasC</fullName>
    </submittedName>
</protein>
<dbReference type="Proteomes" id="UP000295247">
    <property type="component" value="Unassembled WGS sequence"/>
</dbReference>
<evidence type="ECO:0000313" key="1">
    <source>
        <dbReference type="EMBL" id="TCW33288.1"/>
    </source>
</evidence>
<accession>A0A4R4A507</accession>
<dbReference type="NCBIfam" id="TIGR01869">
    <property type="entry name" value="casC_Cse4"/>
    <property type="match status" value="1"/>
</dbReference>
<dbReference type="InterPro" id="IPR010148">
    <property type="entry name" value="CRISPR-assoc_prot_CT1975"/>
</dbReference>
<comment type="caution">
    <text evidence="1">The sequence shown here is derived from an EMBL/GenBank/DDBJ whole genome shotgun (WGS) entry which is preliminary data.</text>
</comment>
<organism evidence="1 2">
    <name type="scientific">Marichromatium gracile</name>
    <name type="common">Chromatium gracile</name>
    <dbReference type="NCBI Taxonomy" id="1048"/>
    <lineage>
        <taxon>Bacteria</taxon>
        <taxon>Pseudomonadati</taxon>
        <taxon>Pseudomonadota</taxon>
        <taxon>Gammaproteobacteria</taxon>
        <taxon>Chromatiales</taxon>
        <taxon>Chromatiaceae</taxon>
        <taxon>Marichromatium</taxon>
    </lineage>
</organism>
<dbReference type="AlphaFoldDB" id="A0A4R4A507"/>
<evidence type="ECO:0000313" key="2">
    <source>
        <dbReference type="Proteomes" id="UP000295247"/>
    </source>
</evidence>
<dbReference type="Pfam" id="PF09344">
    <property type="entry name" value="Cas_CT1975"/>
    <property type="match status" value="1"/>
</dbReference>
<sequence length="413" mass="45163">MTMLPRFIQIHTLHTYPAALLNRDDAGLAKRLPLGNAVRTRISSQCLKRHWRIAEDRFALSELGVPMAIRSRGTLELIRNRIIDGGVAEKLAQAAVEALRDAGLVDKAGKKIKGDEALKSGQAVLMGKAEIDYLVLRCTELAQNIADESTLRTAVAKMVKNEKKNIEAIKHGSGLESALFGRMVTSDVLASRDAAIYVAHAFTVHEAQVENDYFTVVDDLNVEIGELGSAGIFDTELASGLYYGYVVVDVPQLVENLEAIERKHCFDASTSPEKRALAGKVVEHLLHLIATVSPGAKRGSTAPFDWAKFVLVEAGDWQPRSLADAFHDALPTATKDNDLPVRQRAIDRLRNEISKMDAAYGTSLARRFMALDPIEIPQAKRLNLQDLATWSANIIKAGTLQEAAADGKHEGAR</sequence>
<gene>
    <name evidence="1" type="ORF">EDC29_11540</name>
</gene>
<name>A0A4R4A507_MARGR</name>
<dbReference type="EMBL" id="SMDC01000015">
    <property type="protein sequence ID" value="TCW33288.1"/>
    <property type="molecule type" value="Genomic_DNA"/>
</dbReference>
<dbReference type="RefSeq" id="WP_132230582.1">
    <property type="nucleotide sequence ID" value="NZ_NRRH01000027.1"/>
</dbReference>